<dbReference type="Gene3D" id="3.40.50.150">
    <property type="entry name" value="Vaccinia Virus protein VP39"/>
    <property type="match status" value="1"/>
</dbReference>
<dbReference type="InterPro" id="IPR020843">
    <property type="entry name" value="ER"/>
</dbReference>
<comment type="catalytic activity">
    <reaction evidence="50">
        <text>3-oxohexanoyl-[ACP] + NADPH + H(+) = (3R)-hydroxyhexanoyl-[ACP] + NADP(+)</text>
        <dbReference type="Rhea" id="RHEA:41824"/>
        <dbReference type="Rhea" id="RHEA-COMP:9629"/>
        <dbReference type="Rhea" id="RHEA-COMP:9630"/>
        <dbReference type="ChEBI" id="CHEBI:15378"/>
        <dbReference type="ChEBI" id="CHEBI:57783"/>
        <dbReference type="ChEBI" id="CHEBI:58349"/>
        <dbReference type="ChEBI" id="CHEBI:78456"/>
        <dbReference type="ChEBI" id="CHEBI:78457"/>
    </reaction>
    <physiologicalReaction direction="left-to-right" evidence="50">
        <dbReference type="Rhea" id="RHEA:41825"/>
    </physiologicalReaction>
</comment>
<dbReference type="GO" id="GO:0004315">
    <property type="term" value="F:3-oxoacyl-[acyl-carrier-protein] synthase activity"/>
    <property type="evidence" value="ECO:0007669"/>
    <property type="project" value="UniProtKB-EC"/>
</dbReference>
<keyword evidence="14" id="KW-0276">Fatty acid metabolism</keyword>
<comment type="catalytic activity">
    <reaction evidence="38">
        <text>tetradecanoyl-[ACP] + malonyl-[ACP] + H(+) = 3-oxohexadecanoyl-[ACP] + holo-[ACP] + CO2</text>
        <dbReference type="Rhea" id="RHEA:41900"/>
        <dbReference type="Rhea" id="RHEA-COMP:9623"/>
        <dbReference type="Rhea" id="RHEA-COMP:9648"/>
        <dbReference type="Rhea" id="RHEA-COMP:9649"/>
        <dbReference type="Rhea" id="RHEA-COMP:9685"/>
        <dbReference type="ChEBI" id="CHEBI:15378"/>
        <dbReference type="ChEBI" id="CHEBI:16526"/>
        <dbReference type="ChEBI" id="CHEBI:64479"/>
        <dbReference type="ChEBI" id="CHEBI:78449"/>
        <dbReference type="ChEBI" id="CHEBI:78477"/>
        <dbReference type="ChEBI" id="CHEBI:78478"/>
    </reaction>
    <physiologicalReaction direction="left-to-right" evidence="38">
        <dbReference type="Rhea" id="RHEA:41901"/>
    </physiologicalReaction>
</comment>
<dbReference type="InterPro" id="IPR016039">
    <property type="entry name" value="Thiolase-like"/>
</dbReference>
<dbReference type="InParanoid" id="A0A7M7KAL0"/>
<comment type="catalytic activity">
    <reaction evidence="45">
        <text>hexadecanoyl-[ACP] + malonyl-[ACP] + H(+) = 3-oxooctadecanoyl-[ACP] + holo-[ACP] + CO2</text>
        <dbReference type="Rhea" id="RHEA:41916"/>
        <dbReference type="Rhea" id="RHEA-COMP:9623"/>
        <dbReference type="Rhea" id="RHEA-COMP:9652"/>
        <dbReference type="Rhea" id="RHEA-COMP:9653"/>
        <dbReference type="Rhea" id="RHEA-COMP:9685"/>
        <dbReference type="ChEBI" id="CHEBI:15378"/>
        <dbReference type="ChEBI" id="CHEBI:16526"/>
        <dbReference type="ChEBI" id="CHEBI:64479"/>
        <dbReference type="ChEBI" id="CHEBI:78449"/>
        <dbReference type="ChEBI" id="CHEBI:78483"/>
        <dbReference type="ChEBI" id="CHEBI:78487"/>
    </reaction>
    <physiologicalReaction direction="left-to-right" evidence="45">
        <dbReference type="Rhea" id="RHEA:41917"/>
    </physiologicalReaction>
</comment>
<dbReference type="InterPro" id="IPR049552">
    <property type="entry name" value="PKS_DH_N"/>
</dbReference>
<dbReference type="SUPFAM" id="SSF47336">
    <property type="entry name" value="ACP-like"/>
    <property type="match status" value="1"/>
</dbReference>
<dbReference type="PROSITE" id="PS52004">
    <property type="entry name" value="KS3_2"/>
    <property type="match status" value="1"/>
</dbReference>
<evidence type="ECO:0000256" key="11">
    <source>
        <dbReference type="ARBA" id="ARBA00022679"/>
    </source>
</evidence>
<evidence type="ECO:0000256" key="26">
    <source>
        <dbReference type="ARBA" id="ARBA00023388"/>
    </source>
</evidence>
<evidence type="ECO:0000256" key="4">
    <source>
        <dbReference type="ARBA" id="ARBA00012873"/>
    </source>
</evidence>
<comment type="catalytic activity">
    <reaction evidence="36">
        <text>a (3R)-hydroxyacyl-[ACP] + NADP(+) = a 3-oxoacyl-[ACP] + NADPH + H(+)</text>
        <dbReference type="Rhea" id="RHEA:17397"/>
        <dbReference type="Rhea" id="RHEA-COMP:9916"/>
        <dbReference type="Rhea" id="RHEA-COMP:9945"/>
        <dbReference type="ChEBI" id="CHEBI:15378"/>
        <dbReference type="ChEBI" id="CHEBI:57783"/>
        <dbReference type="ChEBI" id="CHEBI:58349"/>
        <dbReference type="ChEBI" id="CHEBI:78776"/>
        <dbReference type="ChEBI" id="CHEBI:78827"/>
        <dbReference type="EC" id="1.1.1.100"/>
    </reaction>
    <physiologicalReaction direction="right-to-left" evidence="36">
        <dbReference type="Rhea" id="RHEA:17399"/>
    </physiologicalReaction>
</comment>
<comment type="catalytic activity">
    <reaction evidence="58">
        <text>3-oxododecanoyl-[ACP] + NADPH + H(+) = (3R)-hydroxydodecanoyl-[ACP] + NADP(+)</text>
        <dbReference type="Rhea" id="RHEA:41872"/>
        <dbReference type="Rhea" id="RHEA-COMP:9641"/>
        <dbReference type="Rhea" id="RHEA-COMP:9642"/>
        <dbReference type="ChEBI" id="CHEBI:15378"/>
        <dbReference type="ChEBI" id="CHEBI:57783"/>
        <dbReference type="ChEBI" id="CHEBI:58349"/>
        <dbReference type="ChEBI" id="CHEBI:78469"/>
        <dbReference type="ChEBI" id="CHEBI:78470"/>
    </reaction>
    <physiologicalReaction direction="left-to-right" evidence="58">
        <dbReference type="Rhea" id="RHEA:41873"/>
    </physiologicalReaction>
</comment>
<comment type="catalytic activity">
    <reaction evidence="62">
        <text>(2E)-decenoyl-[ACP] + NADPH + H(+) = decanoyl-[ACP] + NADP(+)</text>
        <dbReference type="Rhea" id="RHEA:41864"/>
        <dbReference type="Rhea" id="RHEA-COMP:9639"/>
        <dbReference type="Rhea" id="RHEA-COMP:9640"/>
        <dbReference type="ChEBI" id="CHEBI:15378"/>
        <dbReference type="ChEBI" id="CHEBI:57783"/>
        <dbReference type="ChEBI" id="CHEBI:58349"/>
        <dbReference type="ChEBI" id="CHEBI:78467"/>
        <dbReference type="ChEBI" id="CHEBI:78468"/>
    </reaction>
    <physiologicalReaction direction="left-to-right" evidence="62">
        <dbReference type="Rhea" id="RHEA:41865"/>
    </physiologicalReaction>
</comment>
<keyword evidence="19" id="KW-0520">NAD</keyword>
<evidence type="ECO:0000256" key="55">
    <source>
        <dbReference type="ARBA" id="ARBA00049019"/>
    </source>
</evidence>
<evidence type="ECO:0000256" key="15">
    <source>
        <dbReference type="ARBA" id="ARBA00022857"/>
    </source>
</evidence>
<dbReference type="SUPFAM" id="SSF53901">
    <property type="entry name" value="Thiolase-like"/>
    <property type="match status" value="1"/>
</dbReference>
<feature type="domain" description="PKS/mFAS DH" evidence="67">
    <location>
        <begin position="863"/>
        <end position="1146"/>
    </location>
</feature>
<evidence type="ECO:0000256" key="30">
    <source>
        <dbReference type="ARBA" id="ARBA00023401"/>
    </source>
</evidence>
<dbReference type="UniPathway" id="UPA00094"/>
<dbReference type="InterPro" id="IPR020806">
    <property type="entry name" value="PKS_PP-bd"/>
</dbReference>
<keyword evidence="20" id="KW-0443">Lipid metabolism</keyword>
<evidence type="ECO:0000256" key="44">
    <source>
        <dbReference type="ARBA" id="ARBA00047961"/>
    </source>
</evidence>
<keyword evidence="16" id="KW-0663">Pyridoxal phosphate</keyword>
<evidence type="ECO:0000256" key="28">
    <source>
        <dbReference type="ARBA" id="ARBA00023398"/>
    </source>
</evidence>
<keyword evidence="9" id="KW-0444">Lipid biosynthesis</keyword>
<dbReference type="EC" id="3.1.2.14" evidence="3"/>
<evidence type="ECO:0000256" key="33">
    <source>
        <dbReference type="ARBA" id="ARBA00044883"/>
    </source>
</evidence>
<evidence type="ECO:0000256" key="46">
    <source>
        <dbReference type="ARBA" id="ARBA00048281"/>
    </source>
</evidence>
<dbReference type="FunFam" id="1.10.1200.10:FF:000013">
    <property type="entry name" value="Fatty acid synthase"/>
    <property type="match status" value="1"/>
</dbReference>
<comment type="catalytic activity">
    <reaction evidence="39">
        <text>(2E)-butenoyl-[ACP] + NADPH + H(+) = butanoyl-[ACP] + NADP(+)</text>
        <dbReference type="Rhea" id="RHEA:41812"/>
        <dbReference type="Rhea" id="RHEA-COMP:9627"/>
        <dbReference type="Rhea" id="RHEA-COMP:9628"/>
        <dbReference type="ChEBI" id="CHEBI:15378"/>
        <dbReference type="ChEBI" id="CHEBI:57783"/>
        <dbReference type="ChEBI" id="CHEBI:58349"/>
        <dbReference type="ChEBI" id="CHEBI:78453"/>
        <dbReference type="ChEBI" id="CHEBI:78454"/>
    </reaction>
    <physiologicalReaction direction="left-to-right" evidence="39">
        <dbReference type="Rhea" id="RHEA:41813"/>
    </physiologicalReaction>
</comment>
<feature type="region of interest" description="N-terminal hotdog fold" evidence="64">
    <location>
        <begin position="863"/>
        <end position="984"/>
    </location>
</feature>
<name>A0A7M7KAL0_VARDE</name>
<evidence type="ECO:0000256" key="8">
    <source>
        <dbReference type="ARBA" id="ARBA00022450"/>
    </source>
</evidence>
<keyword evidence="10" id="KW-0597">Phosphoprotein</keyword>
<dbReference type="EC" id="1.3.1.39" evidence="2"/>
<evidence type="ECO:0000256" key="40">
    <source>
        <dbReference type="ARBA" id="ARBA00047578"/>
    </source>
</evidence>
<comment type="catalytic activity">
    <reaction evidence="28">
        <text>(3R)-hydroxytetradecanoyl-[ACP] = (2E)-tetradecenoyl-[ACP] + H2O</text>
        <dbReference type="Rhea" id="RHEA:41892"/>
        <dbReference type="Rhea" id="RHEA-COMP:9646"/>
        <dbReference type="Rhea" id="RHEA-COMP:9647"/>
        <dbReference type="ChEBI" id="CHEBI:15377"/>
        <dbReference type="ChEBI" id="CHEBI:78474"/>
        <dbReference type="ChEBI" id="CHEBI:78475"/>
    </reaction>
    <physiologicalReaction direction="left-to-right" evidence="28">
        <dbReference type="Rhea" id="RHEA:41893"/>
    </physiologicalReaction>
</comment>
<dbReference type="InterPro" id="IPR050091">
    <property type="entry name" value="PKS_NRPS_Biosynth_Enz"/>
</dbReference>
<comment type="catalytic activity">
    <reaction evidence="51">
        <text>a 2,3-saturated acyl-[ACP] + NADP(+) = a (2E)-enoyl-[ACP] + NADPH + H(+)</text>
        <dbReference type="Rhea" id="RHEA:22564"/>
        <dbReference type="Rhea" id="RHEA-COMP:9925"/>
        <dbReference type="Rhea" id="RHEA-COMP:9926"/>
        <dbReference type="ChEBI" id="CHEBI:15378"/>
        <dbReference type="ChEBI" id="CHEBI:57783"/>
        <dbReference type="ChEBI" id="CHEBI:58349"/>
        <dbReference type="ChEBI" id="CHEBI:78784"/>
        <dbReference type="ChEBI" id="CHEBI:78785"/>
        <dbReference type="EC" id="1.3.1.39"/>
    </reaction>
    <physiologicalReaction direction="right-to-left" evidence="51">
        <dbReference type="Rhea" id="RHEA:22566"/>
    </physiologicalReaction>
</comment>
<comment type="catalytic activity">
    <reaction evidence="30">
        <text>(3R)-hydroxyhexadecanoyl-[ACP] = (2E)-hexadecenoyl-[ACP] + H2O</text>
        <dbReference type="Rhea" id="RHEA:41908"/>
        <dbReference type="Rhea" id="RHEA-COMP:9650"/>
        <dbReference type="Rhea" id="RHEA-COMP:9651"/>
        <dbReference type="ChEBI" id="CHEBI:15377"/>
        <dbReference type="ChEBI" id="CHEBI:78480"/>
        <dbReference type="ChEBI" id="CHEBI:78481"/>
    </reaction>
    <physiologicalReaction direction="left-to-right" evidence="30">
        <dbReference type="Rhea" id="RHEA:41909"/>
    </physiologicalReaction>
</comment>
<comment type="catalytic activity">
    <reaction evidence="52">
        <text>holo-[ACP] + acetyl-CoA = acetyl-[ACP] + CoA</text>
        <dbReference type="Rhea" id="RHEA:41788"/>
        <dbReference type="Rhea" id="RHEA-COMP:9621"/>
        <dbReference type="Rhea" id="RHEA-COMP:9685"/>
        <dbReference type="ChEBI" id="CHEBI:57287"/>
        <dbReference type="ChEBI" id="CHEBI:57288"/>
        <dbReference type="ChEBI" id="CHEBI:64479"/>
        <dbReference type="ChEBI" id="CHEBI:78446"/>
        <dbReference type="EC" id="2.3.1.38"/>
    </reaction>
    <physiologicalReaction direction="left-to-right" evidence="52">
        <dbReference type="Rhea" id="RHEA:41789"/>
    </physiologicalReaction>
</comment>
<evidence type="ECO:0000256" key="60">
    <source>
        <dbReference type="ARBA" id="ARBA00049422"/>
    </source>
</evidence>
<feature type="active site" description="Proton acceptor; for dehydratase activity" evidence="64">
    <location>
        <position position="903"/>
    </location>
</feature>
<comment type="catalytic activity">
    <reaction evidence="60">
        <text>3-oxooctanoyl-[ACP] + NADPH + H(+) = (3R)-hydroxyoctanoyl-[ACP] + NADP(+)</text>
        <dbReference type="Rhea" id="RHEA:41840"/>
        <dbReference type="Rhea" id="RHEA-COMP:9633"/>
        <dbReference type="Rhea" id="RHEA-COMP:9634"/>
        <dbReference type="ChEBI" id="CHEBI:15378"/>
        <dbReference type="ChEBI" id="CHEBI:57783"/>
        <dbReference type="ChEBI" id="CHEBI:58349"/>
        <dbReference type="ChEBI" id="CHEBI:78460"/>
        <dbReference type="ChEBI" id="CHEBI:78461"/>
    </reaction>
    <physiologicalReaction direction="left-to-right" evidence="60">
        <dbReference type="Rhea" id="RHEA:41841"/>
    </physiologicalReaction>
</comment>
<dbReference type="Gene3D" id="3.40.50.1820">
    <property type="entry name" value="alpha/beta hydrolase"/>
    <property type="match status" value="2"/>
</dbReference>
<comment type="pathway">
    <text evidence="1">Lipid metabolism.</text>
</comment>
<keyword evidence="15" id="KW-0521">NADP</keyword>
<evidence type="ECO:0000259" key="67">
    <source>
        <dbReference type="PROSITE" id="PS52019"/>
    </source>
</evidence>
<dbReference type="GO" id="GO:0004316">
    <property type="term" value="F:3-oxoacyl-[acyl-carrier-protein] reductase (NADPH) activity"/>
    <property type="evidence" value="ECO:0007669"/>
    <property type="project" value="UniProtKB-EC"/>
</dbReference>
<evidence type="ECO:0000256" key="49">
    <source>
        <dbReference type="ARBA" id="ARBA00048506"/>
    </source>
</evidence>
<comment type="catalytic activity">
    <reaction evidence="49">
        <text>a fatty acyl-[ACP] + malonyl-[ACP] + H(+) = a 3-oxoacyl-[ACP] + holo-[ACP] + CO2</text>
        <dbReference type="Rhea" id="RHEA:22836"/>
        <dbReference type="Rhea" id="RHEA-COMP:9623"/>
        <dbReference type="Rhea" id="RHEA-COMP:9685"/>
        <dbReference type="Rhea" id="RHEA-COMP:9916"/>
        <dbReference type="Rhea" id="RHEA-COMP:14125"/>
        <dbReference type="ChEBI" id="CHEBI:15378"/>
        <dbReference type="ChEBI" id="CHEBI:16526"/>
        <dbReference type="ChEBI" id="CHEBI:64479"/>
        <dbReference type="ChEBI" id="CHEBI:78449"/>
        <dbReference type="ChEBI" id="CHEBI:78776"/>
        <dbReference type="ChEBI" id="CHEBI:138651"/>
        <dbReference type="EC" id="2.3.1.41"/>
    </reaction>
    <physiologicalReaction direction="left-to-right" evidence="49">
        <dbReference type="Rhea" id="RHEA:22837"/>
    </physiologicalReaction>
</comment>
<evidence type="ECO:0000256" key="41">
    <source>
        <dbReference type="ARBA" id="ARBA00047810"/>
    </source>
</evidence>
<keyword evidence="69" id="KW-1185">Reference proteome</keyword>
<evidence type="ECO:0000259" key="65">
    <source>
        <dbReference type="PROSITE" id="PS50075"/>
    </source>
</evidence>
<evidence type="ECO:0000256" key="32">
    <source>
        <dbReference type="ARBA" id="ARBA00023442"/>
    </source>
</evidence>
<comment type="catalytic activity">
    <reaction evidence="26">
        <text>(3R)-hydroxydecanoyl-[ACP] = (2E)-decenoyl-[ACP] + H2O</text>
        <dbReference type="Rhea" id="RHEA:41860"/>
        <dbReference type="Rhea" id="RHEA-COMP:9638"/>
        <dbReference type="Rhea" id="RHEA-COMP:9639"/>
        <dbReference type="ChEBI" id="CHEBI:15377"/>
        <dbReference type="ChEBI" id="CHEBI:78466"/>
        <dbReference type="ChEBI" id="CHEBI:78467"/>
    </reaction>
    <physiologicalReaction direction="left-to-right" evidence="26">
        <dbReference type="Rhea" id="RHEA:41861"/>
    </physiologicalReaction>
</comment>
<dbReference type="GO" id="GO:0031177">
    <property type="term" value="F:phosphopantetheine binding"/>
    <property type="evidence" value="ECO:0007669"/>
    <property type="project" value="InterPro"/>
</dbReference>
<proteinExistence type="predicted"/>
<evidence type="ECO:0000256" key="57">
    <source>
        <dbReference type="ARBA" id="ARBA00049171"/>
    </source>
</evidence>
<dbReference type="Pfam" id="PF21149">
    <property type="entry name" value="FAS_pseudo-KR"/>
    <property type="match status" value="1"/>
</dbReference>
<evidence type="ECO:0000256" key="47">
    <source>
        <dbReference type="ARBA" id="ARBA00048289"/>
    </source>
</evidence>
<evidence type="ECO:0000256" key="63">
    <source>
        <dbReference type="ARBA" id="ARBA00049533"/>
    </source>
</evidence>
<dbReference type="InterPro" id="IPR036736">
    <property type="entry name" value="ACP-like_sf"/>
</dbReference>
<dbReference type="SMART" id="SM00825">
    <property type="entry name" value="PKS_KS"/>
    <property type="match status" value="1"/>
</dbReference>
<dbReference type="CDD" id="cd08954">
    <property type="entry name" value="KR_1_FAS_SDR_x"/>
    <property type="match status" value="1"/>
</dbReference>
<dbReference type="SUPFAM" id="SSF50129">
    <property type="entry name" value="GroES-like"/>
    <property type="match status" value="1"/>
</dbReference>
<dbReference type="EC" id="1.1.1.100" evidence="5"/>
<evidence type="ECO:0000256" key="23">
    <source>
        <dbReference type="ARBA" id="ARBA00023332"/>
    </source>
</evidence>
<evidence type="ECO:0000256" key="16">
    <source>
        <dbReference type="ARBA" id="ARBA00022898"/>
    </source>
</evidence>
<dbReference type="OMA" id="TSACHTF"/>
<evidence type="ECO:0000256" key="17">
    <source>
        <dbReference type="ARBA" id="ARBA00022990"/>
    </source>
</evidence>
<keyword evidence="21" id="KW-0275">Fatty acid biosynthesis</keyword>
<dbReference type="CDD" id="cd00833">
    <property type="entry name" value="PKS"/>
    <property type="match status" value="1"/>
</dbReference>
<comment type="catalytic activity">
    <reaction evidence="25">
        <text>(3R)-hydroxyhexanoyl-[ACP] = (2E)-hexenoyl-[ACP] + H2O</text>
        <dbReference type="Rhea" id="RHEA:41828"/>
        <dbReference type="Rhea" id="RHEA-COMP:9630"/>
        <dbReference type="Rhea" id="RHEA-COMP:9631"/>
        <dbReference type="ChEBI" id="CHEBI:15377"/>
        <dbReference type="ChEBI" id="CHEBI:78457"/>
        <dbReference type="ChEBI" id="CHEBI:78458"/>
    </reaction>
    <physiologicalReaction direction="left-to-right" evidence="25">
        <dbReference type="Rhea" id="RHEA:41829"/>
    </physiologicalReaction>
</comment>
<dbReference type="SUPFAM" id="SSF55048">
    <property type="entry name" value="Probable ACP-binding domain of malonyl-CoA ACP transacylase"/>
    <property type="match status" value="1"/>
</dbReference>
<evidence type="ECO:0000256" key="56">
    <source>
        <dbReference type="ARBA" id="ARBA00049109"/>
    </source>
</evidence>
<evidence type="ECO:0000256" key="53">
    <source>
        <dbReference type="ARBA" id="ARBA00048704"/>
    </source>
</evidence>
<comment type="catalytic activity">
    <reaction evidence="29">
        <text>(3R)-hydroxyoctadecanoyl-[ACP] = (2E)-octadecenoyl-[ACP] + H2O</text>
        <dbReference type="Rhea" id="RHEA:41924"/>
        <dbReference type="Rhea" id="RHEA-COMP:9654"/>
        <dbReference type="Rhea" id="RHEA-COMP:9655"/>
        <dbReference type="ChEBI" id="CHEBI:15377"/>
        <dbReference type="ChEBI" id="CHEBI:78488"/>
        <dbReference type="ChEBI" id="CHEBI:78489"/>
    </reaction>
    <physiologicalReaction direction="left-to-right" evidence="29">
        <dbReference type="Rhea" id="RHEA:41925"/>
    </physiologicalReaction>
</comment>
<dbReference type="InterPro" id="IPR049900">
    <property type="entry name" value="PKS_mFAS_DH"/>
</dbReference>
<dbReference type="Gene3D" id="3.90.180.10">
    <property type="entry name" value="Medium-chain alcohol dehydrogenases, catalytic domain"/>
    <property type="match status" value="1"/>
</dbReference>
<dbReference type="InterPro" id="IPR057326">
    <property type="entry name" value="KR_dom"/>
</dbReference>
<dbReference type="SMART" id="SM00827">
    <property type="entry name" value="PKS_AT"/>
    <property type="match status" value="1"/>
</dbReference>
<evidence type="ECO:0000256" key="35">
    <source>
        <dbReference type="ARBA" id="ARBA00047394"/>
    </source>
</evidence>
<evidence type="ECO:0000256" key="12">
    <source>
        <dbReference type="ARBA" id="ARBA00022799"/>
    </source>
</evidence>
<dbReference type="Pfam" id="PF00550">
    <property type="entry name" value="PP-binding"/>
    <property type="match status" value="1"/>
</dbReference>
<dbReference type="Gene3D" id="3.40.50.720">
    <property type="entry name" value="NAD(P)-binding Rossmann-like Domain"/>
    <property type="match status" value="1"/>
</dbReference>
<dbReference type="Pfam" id="PF00109">
    <property type="entry name" value="ketoacyl-synt"/>
    <property type="match status" value="1"/>
</dbReference>
<comment type="catalytic activity">
    <reaction evidence="42">
        <text>(2E)-hexenoyl-[ACP] + NADPH + H(+) = hexanoyl-[ACP] + NADP(+)</text>
        <dbReference type="Rhea" id="RHEA:41832"/>
        <dbReference type="Rhea" id="RHEA-COMP:9631"/>
        <dbReference type="Rhea" id="RHEA-COMP:9632"/>
        <dbReference type="ChEBI" id="CHEBI:15378"/>
        <dbReference type="ChEBI" id="CHEBI:57783"/>
        <dbReference type="ChEBI" id="CHEBI:58349"/>
        <dbReference type="ChEBI" id="CHEBI:78458"/>
        <dbReference type="ChEBI" id="CHEBI:78459"/>
    </reaction>
    <physiologicalReaction direction="left-to-right" evidence="42">
        <dbReference type="Rhea" id="RHEA:41833"/>
    </physiologicalReaction>
</comment>
<dbReference type="GeneID" id="111251023"/>
<evidence type="ECO:0000256" key="27">
    <source>
        <dbReference type="ARBA" id="ARBA00023394"/>
    </source>
</evidence>
<dbReference type="Pfam" id="PF21089">
    <property type="entry name" value="PKS_DH_N"/>
    <property type="match status" value="1"/>
</dbReference>
<comment type="catalytic activity">
    <reaction evidence="24">
        <text>(3R)-hydroxydodecanoyl-[ACP] = (2E)-dodecenoyl-[ACP] + H2O</text>
        <dbReference type="Rhea" id="RHEA:41876"/>
        <dbReference type="Rhea" id="RHEA-COMP:9642"/>
        <dbReference type="Rhea" id="RHEA-COMP:9643"/>
        <dbReference type="ChEBI" id="CHEBI:15377"/>
        <dbReference type="ChEBI" id="CHEBI:78470"/>
        <dbReference type="ChEBI" id="CHEBI:78472"/>
    </reaction>
    <physiologicalReaction direction="left-to-right" evidence="24">
        <dbReference type="Rhea" id="RHEA:41877"/>
    </physiologicalReaction>
</comment>
<dbReference type="InterPro" id="IPR014030">
    <property type="entry name" value="Ketoacyl_synth_N"/>
</dbReference>
<dbReference type="SUPFAM" id="SSF52151">
    <property type="entry name" value="FabD/lysophospholipase-like"/>
    <property type="match status" value="1"/>
</dbReference>
<evidence type="ECO:0000256" key="62">
    <source>
        <dbReference type="ARBA" id="ARBA00049521"/>
    </source>
</evidence>
<dbReference type="Pfam" id="PF16197">
    <property type="entry name" value="KAsynt_C_assoc"/>
    <property type="match status" value="1"/>
</dbReference>
<dbReference type="Proteomes" id="UP000594260">
    <property type="component" value="Unplaced"/>
</dbReference>
<comment type="catalytic activity">
    <reaction evidence="59">
        <text>3-oxohexadecanoyl-[ACP] + NADPH + H(+) = (3R)-hydroxyhexadecanoyl-[ACP] + NADP(+)</text>
        <dbReference type="Rhea" id="RHEA:41904"/>
        <dbReference type="Rhea" id="RHEA-COMP:9649"/>
        <dbReference type="Rhea" id="RHEA-COMP:9650"/>
        <dbReference type="ChEBI" id="CHEBI:15378"/>
        <dbReference type="ChEBI" id="CHEBI:57783"/>
        <dbReference type="ChEBI" id="CHEBI:58349"/>
        <dbReference type="ChEBI" id="CHEBI:78478"/>
        <dbReference type="ChEBI" id="CHEBI:78480"/>
    </reaction>
    <physiologicalReaction direction="left-to-right" evidence="59">
        <dbReference type="Rhea" id="RHEA:41905"/>
    </physiologicalReaction>
</comment>
<dbReference type="SMART" id="SM00823">
    <property type="entry name" value="PKS_PP"/>
    <property type="match status" value="1"/>
</dbReference>
<reference evidence="68" key="1">
    <citation type="submission" date="2021-01" db="UniProtKB">
        <authorList>
            <consortium name="EnsemblMetazoa"/>
        </authorList>
    </citation>
    <scope>IDENTIFICATION</scope>
</reference>
<dbReference type="EC" id="2.3.1.85" evidence="4"/>
<comment type="catalytic activity">
    <reaction evidence="44">
        <text>acetyl-[ACP] + malonyl-[ACP] + H(+) = 3-oxobutanoyl-[ACP] + holo-[ACP] + CO2</text>
        <dbReference type="Rhea" id="RHEA:41800"/>
        <dbReference type="Rhea" id="RHEA-COMP:9621"/>
        <dbReference type="Rhea" id="RHEA-COMP:9623"/>
        <dbReference type="Rhea" id="RHEA-COMP:9625"/>
        <dbReference type="Rhea" id="RHEA-COMP:9685"/>
        <dbReference type="ChEBI" id="CHEBI:15378"/>
        <dbReference type="ChEBI" id="CHEBI:16526"/>
        <dbReference type="ChEBI" id="CHEBI:64479"/>
        <dbReference type="ChEBI" id="CHEBI:78446"/>
        <dbReference type="ChEBI" id="CHEBI:78449"/>
        <dbReference type="ChEBI" id="CHEBI:78450"/>
    </reaction>
    <physiologicalReaction direction="left-to-right" evidence="44">
        <dbReference type="Rhea" id="RHEA:41801"/>
    </physiologicalReaction>
</comment>
<comment type="catalytic activity">
    <reaction evidence="48">
        <text>(2E)-octenoyl-[ACP] + NADPH + H(+) = octanoyl-[ACP] + NADP(+)</text>
        <dbReference type="Rhea" id="RHEA:41848"/>
        <dbReference type="Rhea" id="RHEA-COMP:9635"/>
        <dbReference type="Rhea" id="RHEA-COMP:9636"/>
        <dbReference type="ChEBI" id="CHEBI:15378"/>
        <dbReference type="ChEBI" id="CHEBI:57783"/>
        <dbReference type="ChEBI" id="CHEBI:58349"/>
        <dbReference type="ChEBI" id="CHEBI:78462"/>
        <dbReference type="ChEBI" id="CHEBI:78463"/>
    </reaction>
    <physiologicalReaction direction="left-to-right" evidence="48">
        <dbReference type="Rhea" id="RHEA:41849"/>
    </physiologicalReaction>
</comment>
<comment type="catalytic activity">
    <reaction evidence="61">
        <text>butanoyl-[ACP] + malonyl-[ACP] + H(+) = 3-oxohexanoyl-[ACP] + holo-[ACP] + CO2</text>
        <dbReference type="Rhea" id="RHEA:41820"/>
        <dbReference type="Rhea" id="RHEA-COMP:9623"/>
        <dbReference type="Rhea" id="RHEA-COMP:9628"/>
        <dbReference type="Rhea" id="RHEA-COMP:9629"/>
        <dbReference type="Rhea" id="RHEA-COMP:9685"/>
        <dbReference type="ChEBI" id="CHEBI:15378"/>
        <dbReference type="ChEBI" id="CHEBI:16526"/>
        <dbReference type="ChEBI" id="CHEBI:64479"/>
        <dbReference type="ChEBI" id="CHEBI:78449"/>
        <dbReference type="ChEBI" id="CHEBI:78454"/>
        <dbReference type="ChEBI" id="CHEBI:78456"/>
    </reaction>
    <physiologicalReaction direction="left-to-right" evidence="61">
        <dbReference type="Rhea" id="RHEA:41821"/>
    </physiologicalReaction>
</comment>
<dbReference type="InterPro" id="IPR016036">
    <property type="entry name" value="Malonyl_transacylase_ACP-bd"/>
</dbReference>
<sequence length="2535" mass="277861">MPSKESTMMMNGTSDRPQMPQWEYQDDVILSGIAGYFPQSNGLEEFQEKLYAGVDMVTNDEMRWPRGILGLPERGGKIKDLSRFDAQFFGVHPKQAHSMDPQLRLFLETAYESIVDSGYDPATLRGKKIGVYIGASESESDEALNVNADEVNGYSLVGCCRAMFANRLSYSLDFTGPSITVDTACSSCMTALTQAVIAIRSNQCEAAIVGGSTICLKPSTALNFHRLSMLNPDGMCKAFDADGKGYVRSETVGCVFLQRKADARRIYATVVHAKANVDGFKNEGITFPGGHAQEILLREVYAEAKVDPTTVQFVEAHGTGTKVGDPQEVGALYNVFCKGRRGPLHIGSVKTNCGHSEGGSGICSLAKVITLMEKGVIPGNLHYDTPNPNIPALLDGSIKVVTSATPFLGGYVGLNSFGFGGANVHVILDSNKSEHVGVAIRDKAHVPRLVLICGRSEESVNRVLGRLSSRTLPDAAYHLLNKVATTPTHMMTRRGFTIVPTSGEVVTFQTLAEVTKRPVFFVYAGMGSQWTAMGRQMMEFDVFAKSIYKSHELLKPFGIDLLQVLIGDKIENPSMVVPFVSIAAVQVALTDCLFACGIRPDGIVGHSVGELGCSYADGCFTAEQTVLAAYWRGKCVEAAELPKGAMAAVGLTWEQTLKRCRDGVVPACHNSEDSVTISGPADAVISMCNELQNENIFVRQVNCYNVAFHSIHMEQIALSLQAALDNVVPVAKPRSARWISSSMPKDQWNEPLAKTCSAAYHVHNLVSPVLFKEALENVPENAICIEIAPHALLQSILKRALKPTSDVIGLMKRNGDNFTTFLSALGKLYTLNVDVDVSALYPEVKYPVPRGTPHLAGFVAWDHSLEWRVCKWNEFESFGKSVEDVTSVNISSEEDSEKYIEGHKIDGRVLYPATGYMVLAWKALAKRMGKQWLDMPIVFENVNFHRATIISTSGVVKLYLNMMGTSGQWEITEGGTVAASGRVYMPEDKHFLNSNIPEVPKNATFELCASDIYKELSLRGYEYHGMFRGILKADIQEPYGKLKWEGNWVTFLDTMLQFTVLGSKYRALNLPVRITQCRVDPRIHASFVGNVKGGLTVYYDKRTNTCMCAGAVMKGLKANVAPRKNAQASPFLEEYHFSANVQEIKDHKLEEYVKATATLMGQLLEKSNQKKAAIMNGCSEMTDTVLHKYVTSGESDMVIMRVLTNVLEQVKNGRSVIEALKETLDAHKSELELDILNTALWNEKYIRPLLDIVVENTPSKKVRIVEVGSDVNVMGKKVIENIHLSHLDLTLDYTVVHPLPDILTESLLPADVKTVTWDLKSEPSQLPLGTDLTILKNIDVAGVQLTKLLQRVAGLLKSNGFILVNQRHTLTPVEKFLSTLGSFDVHFQTPAAIKNALESVGFDLIASRSNGFSLSFLARKTNKTESTKQKIIKVKNGDYNWVGLLKDKLTEYDRKPEGENIWLVAEDPGDSGIVGLVNCLRREAGGSHVRAIFNVSPATKYKVPDFSFEHPVYKDIIAKDLVMNVFKEGEWGTMRHFTLAALKKSLNYVSTEHAFLNVKIRGDLSSLQWYQSPITHNPPRAGQILCSVYYAPVNFRDIMLATGKLPPDALPGELAVSDCVLGLEFSGRDPQGRRVMGQIPAEGLATSVIVDPVFLWEVPDSWTLEQASTVPVAYSTAYYALIIRGRLRKGEVVLIHSGSGGVGQAAISIALNLGCTVYTTVGSQEKRIFLKKRFAALKDNHFANSRDLSFEQHVLNETDGRGVDVVLNSLADEKLQASVRCLANHGRFLEIGKFDLSNNSGLGMAVFLKNITFHGILLDSLFGNDPYVAHDKLEVVRLVAEGIKSGVVRPLDAHVFNNDETEEAFRFMASGKHMGKVVVKIRDEESQKKVIPSPIKVKAVTRTGFSSKKVFIITGGLGGFGLELADWLISRGVKSLILTSRSGIKTGYQKYAIHRGKKAGANVHVLTHDASTAEGAKKLLTEAKRISGLPIGGIFNLAMVLRDALIENQTVENYEAVCAPKVEGTKNLDGLSRKDCPELDHFVVFSSVSCGRGNAGQTNYGYANSVMERICERRVADGLPGLAIQWGAIADVGVVHQTMGGNDAVIGGTLPQRIQSCFSVLDQFMSQKHPVVSSIVKADLKKGLATKSADLTSAVAHILGVKDVTKLNPNTTLGELGMDSLMGVEVKQLLERELDLSLSMQEIRSLNLNKVEKLQSGGTTSEVAVVPAASTEDKQAIQQTAAIAEVPKVPLKKQLIAEEPLVNMNSIKTNEDPVFLLHSIEGDVNNLVQIADKLRRPVFGIQRTKDITISSIEHLALSYMPKMIAQQPEGRPFHIVGYSFGAMVAYEIACLLQKQGHQVKTLTLLDGAPKYVAVHTTIHKNKFDKSGDINEEEASALCAFLMQYIDIDFLKLKLEMTKISGWEAKLTVATDVLLQSKELNNRDKPSVEQVAMASRAFYDFLLCGNRYQPSQKFNGDVTLIKASKLRKMAMTLPEDYGLSSCVSGKVAMYVVEGLHENFILGKGAAACADIINAII</sequence>
<dbReference type="InterPro" id="IPR013968">
    <property type="entry name" value="PKS_KR"/>
</dbReference>
<dbReference type="PROSITE" id="PS50075">
    <property type="entry name" value="CARRIER"/>
    <property type="match status" value="1"/>
</dbReference>
<evidence type="ECO:0000256" key="19">
    <source>
        <dbReference type="ARBA" id="ARBA00023027"/>
    </source>
</evidence>
<evidence type="ECO:0000256" key="45">
    <source>
        <dbReference type="ARBA" id="ARBA00048051"/>
    </source>
</evidence>
<dbReference type="InterPro" id="IPR014031">
    <property type="entry name" value="Ketoacyl_synth_C"/>
</dbReference>
<evidence type="ECO:0000256" key="1">
    <source>
        <dbReference type="ARBA" id="ARBA00005189"/>
    </source>
</evidence>
<dbReference type="Gene3D" id="3.40.47.10">
    <property type="match status" value="1"/>
</dbReference>
<comment type="catalytic activity">
    <reaction evidence="23">
        <text>(3R)-hydroxyoctanoyl-[ACP] = (2E)-octenoyl-[ACP] + H2O</text>
        <dbReference type="Rhea" id="RHEA:41844"/>
        <dbReference type="Rhea" id="RHEA-COMP:9634"/>
        <dbReference type="Rhea" id="RHEA-COMP:9635"/>
        <dbReference type="ChEBI" id="CHEBI:15377"/>
        <dbReference type="ChEBI" id="CHEBI:78461"/>
        <dbReference type="ChEBI" id="CHEBI:78462"/>
    </reaction>
    <physiologicalReaction direction="left-to-right" evidence="23">
        <dbReference type="Rhea" id="RHEA:41845"/>
    </physiologicalReaction>
</comment>
<evidence type="ECO:0000256" key="36">
    <source>
        <dbReference type="ARBA" id="ARBA00047400"/>
    </source>
</evidence>
<dbReference type="Pfam" id="PF13602">
    <property type="entry name" value="ADH_zinc_N_2"/>
    <property type="match status" value="1"/>
</dbReference>
<dbReference type="CDD" id="cd05195">
    <property type="entry name" value="enoyl_red"/>
    <property type="match status" value="1"/>
</dbReference>
<evidence type="ECO:0000256" key="24">
    <source>
        <dbReference type="ARBA" id="ARBA00023351"/>
    </source>
</evidence>
<comment type="catalytic activity">
    <reaction evidence="55">
        <text>(2E)-octadecenoyl-[ACP] + NADPH + H(+) = octadecanoyl-[ACP] + NADP(+)</text>
        <dbReference type="Rhea" id="RHEA:41928"/>
        <dbReference type="Rhea" id="RHEA-COMP:9655"/>
        <dbReference type="Rhea" id="RHEA-COMP:9656"/>
        <dbReference type="ChEBI" id="CHEBI:15378"/>
        <dbReference type="ChEBI" id="CHEBI:57783"/>
        <dbReference type="ChEBI" id="CHEBI:58349"/>
        <dbReference type="ChEBI" id="CHEBI:78489"/>
        <dbReference type="ChEBI" id="CHEBI:78495"/>
    </reaction>
    <physiologicalReaction direction="left-to-right" evidence="55">
        <dbReference type="Rhea" id="RHEA:41929"/>
    </physiologicalReaction>
</comment>
<evidence type="ECO:0000256" key="61">
    <source>
        <dbReference type="ARBA" id="ARBA00049449"/>
    </source>
</evidence>
<comment type="catalytic activity">
    <reaction evidence="40">
        <text>dodecanoyl-[ACP] + malonyl-[ACP] + H(+) = 3-oxotetradecanoyl-[ACP] + holo-[ACP] + CO2</text>
        <dbReference type="Rhea" id="RHEA:41884"/>
        <dbReference type="Rhea" id="RHEA-COMP:9623"/>
        <dbReference type="Rhea" id="RHEA-COMP:9644"/>
        <dbReference type="Rhea" id="RHEA-COMP:9645"/>
        <dbReference type="Rhea" id="RHEA-COMP:9685"/>
        <dbReference type="ChEBI" id="CHEBI:15378"/>
        <dbReference type="ChEBI" id="CHEBI:16526"/>
        <dbReference type="ChEBI" id="CHEBI:64479"/>
        <dbReference type="ChEBI" id="CHEBI:65264"/>
        <dbReference type="ChEBI" id="CHEBI:78449"/>
        <dbReference type="ChEBI" id="CHEBI:78473"/>
    </reaction>
    <physiologicalReaction direction="left-to-right" evidence="40">
        <dbReference type="Rhea" id="RHEA:41885"/>
    </physiologicalReaction>
</comment>
<evidence type="ECO:0000256" key="64">
    <source>
        <dbReference type="PROSITE-ProRule" id="PRU01363"/>
    </source>
</evidence>
<dbReference type="GO" id="GO:0019171">
    <property type="term" value="F:(3R)-hydroxyacyl-[acyl-carrier-protein] dehydratase activity"/>
    <property type="evidence" value="ECO:0007669"/>
    <property type="project" value="UniProtKB-EC"/>
</dbReference>
<evidence type="ECO:0000256" key="34">
    <source>
        <dbReference type="ARBA" id="ARBA00047300"/>
    </source>
</evidence>
<comment type="catalytic activity">
    <reaction evidence="63">
        <text>octanoyl-[ACP] + malonyl-[ACP] + H(+) = 3-oxodecanoyl-[ACP] + holo-[ACP] + CO2</text>
        <dbReference type="Rhea" id="RHEA:41852"/>
        <dbReference type="Rhea" id="RHEA-COMP:9623"/>
        <dbReference type="Rhea" id="RHEA-COMP:9636"/>
        <dbReference type="Rhea" id="RHEA-COMP:9637"/>
        <dbReference type="Rhea" id="RHEA-COMP:9685"/>
        <dbReference type="ChEBI" id="CHEBI:15378"/>
        <dbReference type="ChEBI" id="CHEBI:16526"/>
        <dbReference type="ChEBI" id="CHEBI:64479"/>
        <dbReference type="ChEBI" id="CHEBI:78449"/>
        <dbReference type="ChEBI" id="CHEBI:78463"/>
        <dbReference type="ChEBI" id="CHEBI:78464"/>
    </reaction>
    <physiologicalReaction direction="left-to-right" evidence="63">
        <dbReference type="Rhea" id="RHEA:41853"/>
    </physiologicalReaction>
</comment>
<comment type="catalytic activity">
    <reaction evidence="31">
        <text>(3R)-hydroxybutanoyl-[ACP] = (2E)-butenoyl-[ACP] + H2O</text>
        <dbReference type="Rhea" id="RHEA:41808"/>
        <dbReference type="Rhea" id="RHEA-COMP:9626"/>
        <dbReference type="Rhea" id="RHEA-COMP:9627"/>
        <dbReference type="ChEBI" id="CHEBI:15377"/>
        <dbReference type="ChEBI" id="CHEBI:78451"/>
        <dbReference type="ChEBI" id="CHEBI:78453"/>
    </reaction>
    <physiologicalReaction direction="left-to-right" evidence="31">
        <dbReference type="Rhea" id="RHEA:41809"/>
    </physiologicalReaction>
</comment>
<evidence type="ECO:0000256" key="7">
    <source>
        <dbReference type="ARBA" id="ARBA00018769"/>
    </source>
</evidence>
<comment type="catalytic activity">
    <reaction evidence="27">
        <text>a (3R)-hydroxyacyl-[ACP] = a (2E)-enoyl-[ACP] + H2O</text>
        <dbReference type="Rhea" id="RHEA:13097"/>
        <dbReference type="Rhea" id="RHEA-COMP:9925"/>
        <dbReference type="Rhea" id="RHEA-COMP:9945"/>
        <dbReference type="ChEBI" id="CHEBI:15377"/>
        <dbReference type="ChEBI" id="CHEBI:78784"/>
        <dbReference type="ChEBI" id="CHEBI:78827"/>
        <dbReference type="EC" id="4.2.1.59"/>
    </reaction>
    <physiologicalReaction direction="left-to-right" evidence="27">
        <dbReference type="Rhea" id="RHEA:13098"/>
    </physiologicalReaction>
</comment>
<dbReference type="PROSITE" id="PS52019">
    <property type="entry name" value="PKS_MFAS_DH"/>
    <property type="match status" value="1"/>
</dbReference>
<evidence type="ECO:0000256" key="6">
    <source>
        <dbReference type="ARBA" id="ARBA00013191"/>
    </source>
</evidence>
<organism evidence="68 69">
    <name type="scientific">Varroa destructor</name>
    <name type="common">Honeybee mite</name>
    <dbReference type="NCBI Taxonomy" id="109461"/>
    <lineage>
        <taxon>Eukaryota</taxon>
        <taxon>Metazoa</taxon>
        <taxon>Ecdysozoa</taxon>
        <taxon>Arthropoda</taxon>
        <taxon>Chelicerata</taxon>
        <taxon>Arachnida</taxon>
        <taxon>Acari</taxon>
        <taxon>Parasitiformes</taxon>
        <taxon>Mesostigmata</taxon>
        <taxon>Gamasina</taxon>
        <taxon>Dermanyssoidea</taxon>
        <taxon>Varroidae</taxon>
        <taxon>Varroa</taxon>
    </lineage>
</organism>
<dbReference type="FunFam" id="3.40.50.720:FF:000209">
    <property type="entry name" value="Polyketide synthase Pks12"/>
    <property type="match status" value="1"/>
</dbReference>
<evidence type="ECO:0000256" key="21">
    <source>
        <dbReference type="ARBA" id="ARBA00023160"/>
    </source>
</evidence>
<dbReference type="KEGG" id="vde:111251023"/>
<evidence type="ECO:0000256" key="52">
    <source>
        <dbReference type="ARBA" id="ARBA00048691"/>
    </source>
</evidence>
<evidence type="ECO:0000256" key="43">
    <source>
        <dbReference type="ARBA" id="ARBA00047953"/>
    </source>
</evidence>
<comment type="catalytic activity">
    <reaction evidence="37">
        <text>3-oxodecanoyl-[ACP] + NADPH + H(+) = (3R)-hydroxydecanoyl-[ACP] + NADP(+)</text>
        <dbReference type="Rhea" id="RHEA:41856"/>
        <dbReference type="Rhea" id="RHEA-COMP:9637"/>
        <dbReference type="Rhea" id="RHEA-COMP:9638"/>
        <dbReference type="ChEBI" id="CHEBI:15378"/>
        <dbReference type="ChEBI" id="CHEBI:57783"/>
        <dbReference type="ChEBI" id="CHEBI:58349"/>
        <dbReference type="ChEBI" id="CHEBI:78464"/>
        <dbReference type="ChEBI" id="CHEBI:78466"/>
    </reaction>
    <physiologicalReaction direction="left-to-right" evidence="37">
        <dbReference type="Rhea" id="RHEA:41857"/>
    </physiologicalReaction>
</comment>
<evidence type="ECO:0000256" key="38">
    <source>
        <dbReference type="ARBA" id="ARBA00047451"/>
    </source>
</evidence>
<dbReference type="Pfam" id="PF08659">
    <property type="entry name" value="KR"/>
    <property type="match status" value="1"/>
</dbReference>
<evidence type="ECO:0000256" key="42">
    <source>
        <dbReference type="ARBA" id="ARBA00047897"/>
    </source>
</evidence>
<dbReference type="RefSeq" id="XP_022662906.1">
    <property type="nucleotide sequence ID" value="XM_022807171.1"/>
</dbReference>
<accession>A0A7M7KAL0</accession>
<dbReference type="GO" id="GO:0004312">
    <property type="term" value="F:fatty acid synthase activity"/>
    <property type="evidence" value="ECO:0007669"/>
    <property type="project" value="UniProtKB-EC"/>
</dbReference>
<dbReference type="InterPro" id="IPR029063">
    <property type="entry name" value="SAM-dependent_MTases_sf"/>
</dbReference>
<dbReference type="SMART" id="SM00822">
    <property type="entry name" value="PKS_KR"/>
    <property type="match status" value="1"/>
</dbReference>
<dbReference type="Gene3D" id="3.10.129.110">
    <property type="entry name" value="Polyketide synthase dehydratase"/>
    <property type="match status" value="1"/>
</dbReference>
<evidence type="ECO:0000256" key="51">
    <source>
        <dbReference type="ARBA" id="ARBA00048650"/>
    </source>
</evidence>
<dbReference type="InterPro" id="IPR014043">
    <property type="entry name" value="Acyl_transferase_dom"/>
</dbReference>
<dbReference type="GO" id="GO:0141148">
    <property type="term" value="F:enoyl-[acyl-carrier-protein] reductase (NADPH) activity"/>
    <property type="evidence" value="ECO:0007669"/>
    <property type="project" value="UniProtKB-EC"/>
</dbReference>
<comment type="catalytic activity">
    <reaction evidence="41">
        <text>(2E)-hexadecenoyl-[ACP] + NADPH + H(+) = hexadecanoyl-[ACP] + NADP(+)</text>
        <dbReference type="Rhea" id="RHEA:41912"/>
        <dbReference type="Rhea" id="RHEA-COMP:9651"/>
        <dbReference type="Rhea" id="RHEA-COMP:9652"/>
        <dbReference type="ChEBI" id="CHEBI:15378"/>
        <dbReference type="ChEBI" id="CHEBI:57783"/>
        <dbReference type="ChEBI" id="CHEBI:58349"/>
        <dbReference type="ChEBI" id="CHEBI:78481"/>
        <dbReference type="ChEBI" id="CHEBI:78483"/>
    </reaction>
    <physiologicalReaction direction="left-to-right" evidence="41">
        <dbReference type="Rhea" id="RHEA:41913"/>
    </physiologicalReaction>
</comment>
<evidence type="ECO:0000256" key="31">
    <source>
        <dbReference type="ARBA" id="ARBA00023402"/>
    </source>
</evidence>
<keyword evidence="8" id="KW-0596">Phosphopantetheine</keyword>
<comment type="catalytic activity">
    <reaction evidence="53">
        <text>hexadecanoyl-[ACP] + H2O = hexadecanoate + holo-[ACP] + H(+)</text>
        <dbReference type="Rhea" id="RHEA:41932"/>
        <dbReference type="Rhea" id="RHEA-COMP:9652"/>
        <dbReference type="Rhea" id="RHEA-COMP:9685"/>
        <dbReference type="ChEBI" id="CHEBI:7896"/>
        <dbReference type="ChEBI" id="CHEBI:15377"/>
        <dbReference type="ChEBI" id="CHEBI:15378"/>
        <dbReference type="ChEBI" id="CHEBI:64479"/>
        <dbReference type="ChEBI" id="CHEBI:78483"/>
        <dbReference type="EC" id="3.1.2.14"/>
    </reaction>
    <physiologicalReaction direction="left-to-right" evidence="53">
        <dbReference type="Rhea" id="RHEA:41933"/>
    </physiologicalReaction>
</comment>
<feature type="active site" description="Proton donor; for dehydratase activity" evidence="64">
    <location>
        <position position="1053"/>
    </location>
</feature>
<dbReference type="EnsemblMetazoa" id="XM_022807171">
    <property type="protein sequence ID" value="XP_022662906"/>
    <property type="gene ID" value="LOC111251023"/>
</dbReference>
<comment type="catalytic activity">
    <reaction evidence="54">
        <text>3-oxotetradecanoyl-[ACP] + NADPH + H(+) = (3R)-hydroxytetradecanoyl-[ACP] + NADP(+)</text>
        <dbReference type="Rhea" id="RHEA:41888"/>
        <dbReference type="Rhea" id="RHEA-COMP:9645"/>
        <dbReference type="Rhea" id="RHEA-COMP:9646"/>
        <dbReference type="ChEBI" id="CHEBI:15378"/>
        <dbReference type="ChEBI" id="CHEBI:57783"/>
        <dbReference type="ChEBI" id="CHEBI:58349"/>
        <dbReference type="ChEBI" id="CHEBI:78473"/>
        <dbReference type="ChEBI" id="CHEBI:78474"/>
    </reaction>
    <physiologicalReaction direction="left-to-right" evidence="54">
        <dbReference type="Rhea" id="RHEA:41889"/>
    </physiologicalReaction>
</comment>
<keyword evidence="13" id="KW-0378">Hydrolase</keyword>
<evidence type="ECO:0000256" key="29">
    <source>
        <dbReference type="ARBA" id="ARBA00023399"/>
    </source>
</evidence>
<evidence type="ECO:0000256" key="14">
    <source>
        <dbReference type="ARBA" id="ARBA00022832"/>
    </source>
</evidence>
<dbReference type="InterPro" id="IPR032821">
    <property type="entry name" value="PKS_assoc"/>
</dbReference>
<protein>
    <recommendedName>
        <fullName evidence="7">Fatty acid synthase</fullName>
        <ecNumber evidence="5">1.1.1.100</ecNumber>
        <ecNumber evidence="2">1.3.1.39</ecNumber>
        <ecNumber evidence="6">2.3.1.41</ecNumber>
        <ecNumber evidence="4">2.3.1.85</ecNumber>
        <ecNumber evidence="3">3.1.2.14</ecNumber>
    </recommendedName>
</protein>
<feature type="region of interest" description="C-terminal hotdog fold" evidence="64">
    <location>
        <begin position="1004"/>
        <end position="1146"/>
    </location>
</feature>
<evidence type="ECO:0000256" key="25">
    <source>
        <dbReference type="ARBA" id="ARBA00023373"/>
    </source>
</evidence>
<dbReference type="InterPro" id="IPR001031">
    <property type="entry name" value="Thioesterase"/>
</dbReference>
<keyword evidence="22" id="KW-0511">Multifunctional enzyme</keyword>
<keyword evidence="11" id="KW-0808">Transferase</keyword>
<evidence type="ECO:0000256" key="50">
    <source>
        <dbReference type="ARBA" id="ARBA00048571"/>
    </source>
</evidence>
<dbReference type="RefSeq" id="XP_022662905.1">
    <property type="nucleotide sequence ID" value="XM_022807170.1"/>
</dbReference>
<comment type="catalytic activity">
    <reaction evidence="33">
        <text>acetyl-CoA + n malonyl-CoA + 2n NADPH + 2n H(+) = a long-chain fatty acid + (n+1) CoA + n CO2 + 2n NADP(+).</text>
        <dbReference type="EC" id="2.3.1.85"/>
    </reaction>
</comment>
<dbReference type="PANTHER" id="PTHR43775">
    <property type="entry name" value="FATTY ACID SYNTHASE"/>
    <property type="match status" value="1"/>
</dbReference>
<dbReference type="PANTHER" id="PTHR43775:SF7">
    <property type="entry name" value="FATTY ACID SYNTHASE"/>
    <property type="match status" value="1"/>
</dbReference>
<evidence type="ECO:0000256" key="54">
    <source>
        <dbReference type="ARBA" id="ARBA00048935"/>
    </source>
</evidence>
<evidence type="ECO:0000256" key="10">
    <source>
        <dbReference type="ARBA" id="ARBA00022553"/>
    </source>
</evidence>
<evidence type="ECO:0000313" key="68">
    <source>
        <dbReference type="EnsemblMetazoa" id="XP_022662905"/>
    </source>
</evidence>
<dbReference type="Gene3D" id="1.10.1200.10">
    <property type="entry name" value="ACP-like"/>
    <property type="match status" value="1"/>
</dbReference>
<dbReference type="Pfam" id="PF00698">
    <property type="entry name" value="Acyl_transf_1"/>
    <property type="match status" value="1"/>
</dbReference>
<evidence type="ECO:0000256" key="48">
    <source>
        <dbReference type="ARBA" id="ARBA00048420"/>
    </source>
</evidence>
<comment type="function">
    <text evidence="32">Fatty acid synthetase is a multifunctional enzyme that catalyzes the de novo biosynthesis of long-chain saturated fatty acids starting from acetyl-CoA and malonyl-CoA in the presence of NADPH. This multifunctional protein contains 7 catalytic activities and a site for the binding of the prosthetic group 4'-phosphopantetheine of the acyl carrier protein ([ACP]) domain.</text>
</comment>
<dbReference type="OrthoDB" id="6420545at2759"/>
<dbReference type="InterPro" id="IPR016035">
    <property type="entry name" value="Acyl_Trfase/lysoPLipase"/>
</dbReference>
<evidence type="ECO:0000256" key="20">
    <source>
        <dbReference type="ARBA" id="ARBA00023098"/>
    </source>
</evidence>
<dbReference type="InterPro" id="IPR001227">
    <property type="entry name" value="Ac_transferase_dom_sf"/>
</dbReference>
<dbReference type="GO" id="GO:0016297">
    <property type="term" value="F:fatty acyl-[ACP] hydrolase activity"/>
    <property type="evidence" value="ECO:0007669"/>
    <property type="project" value="UniProtKB-EC"/>
</dbReference>
<dbReference type="Gene3D" id="3.30.70.3290">
    <property type="match status" value="1"/>
</dbReference>
<dbReference type="InterPro" id="IPR036291">
    <property type="entry name" value="NAD(P)-bd_dom_sf"/>
</dbReference>
<comment type="catalytic activity">
    <reaction evidence="57">
        <text>(2E)-tetradecenoyl-[ACP] + NADPH + H(+) = tetradecanoyl-[ACP] + NADP(+)</text>
        <dbReference type="Rhea" id="RHEA:41896"/>
        <dbReference type="Rhea" id="RHEA-COMP:9647"/>
        <dbReference type="Rhea" id="RHEA-COMP:9648"/>
        <dbReference type="ChEBI" id="CHEBI:15378"/>
        <dbReference type="ChEBI" id="CHEBI:57783"/>
        <dbReference type="ChEBI" id="CHEBI:58349"/>
        <dbReference type="ChEBI" id="CHEBI:78475"/>
        <dbReference type="ChEBI" id="CHEBI:78477"/>
    </reaction>
    <physiologicalReaction direction="left-to-right" evidence="57">
        <dbReference type="Rhea" id="RHEA:41897"/>
    </physiologicalReaction>
</comment>
<comment type="catalytic activity">
    <reaction evidence="46">
        <text>(2E)-dodecenoyl-[ACP] + NADPH + H(+) = dodecanoyl-[ACP] + NADP(+)</text>
        <dbReference type="Rhea" id="RHEA:41880"/>
        <dbReference type="Rhea" id="RHEA-COMP:9643"/>
        <dbReference type="Rhea" id="RHEA-COMP:9644"/>
        <dbReference type="ChEBI" id="CHEBI:15378"/>
        <dbReference type="ChEBI" id="CHEBI:57783"/>
        <dbReference type="ChEBI" id="CHEBI:58349"/>
        <dbReference type="ChEBI" id="CHEBI:65264"/>
        <dbReference type="ChEBI" id="CHEBI:78472"/>
    </reaction>
    <physiologicalReaction direction="left-to-right" evidence="46">
        <dbReference type="Rhea" id="RHEA:41881"/>
    </physiologicalReaction>
</comment>
<keyword evidence="12" id="KW-0702">S-nitrosylation</keyword>
<dbReference type="SUPFAM" id="SSF53474">
    <property type="entry name" value="alpha/beta-Hydrolases"/>
    <property type="match status" value="1"/>
</dbReference>
<dbReference type="GO" id="GO:0006633">
    <property type="term" value="P:fatty acid biosynthetic process"/>
    <property type="evidence" value="ECO:0007669"/>
    <property type="project" value="UniProtKB-UniPathway"/>
</dbReference>
<dbReference type="FunCoup" id="A0A7M7KAL0">
    <property type="interactions" value="520"/>
</dbReference>
<dbReference type="SMART" id="SM00829">
    <property type="entry name" value="PKS_ER"/>
    <property type="match status" value="1"/>
</dbReference>
<dbReference type="InterPro" id="IPR009081">
    <property type="entry name" value="PP-bd_ACP"/>
</dbReference>
<evidence type="ECO:0000256" key="22">
    <source>
        <dbReference type="ARBA" id="ARBA00023268"/>
    </source>
</evidence>
<dbReference type="EC" id="2.3.1.41" evidence="6"/>
<dbReference type="InterPro" id="IPR029058">
    <property type="entry name" value="AB_hydrolase_fold"/>
</dbReference>
<comment type="catalytic activity">
    <reaction evidence="47">
        <text>tetradecanoyl-[ACP] + H2O = tetradecanoate + holo-[ACP] + H(+)</text>
        <dbReference type="Rhea" id="RHEA:30123"/>
        <dbReference type="Rhea" id="RHEA-COMP:9648"/>
        <dbReference type="Rhea" id="RHEA-COMP:9685"/>
        <dbReference type="ChEBI" id="CHEBI:15377"/>
        <dbReference type="ChEBI" id="CHEBI:15378"/>
        <dbReference type="ChEBI" id="CHEBI:30807"/>
        <dbReference type="ChEBI" id="CHEBI:64479"/>
        <dbReference type="ChEBI" id="CHEBI:78477"/>
        <dbReference type="EC" id="3.1.2.14"/>
    </reaction>
    <physiologicalReaction direction="left-to-right" evidence="47">
        <dbReference type="Rhea" id="RHEA:30124"/>
    </physiologicalReaction>
</comment>
<dbReference type="Pfam" id="PF02801">
    <property type="entry name" value="Ketoacyl-synt_C"/>
    <property type="match status" value="1"/>
</dbReference>
<dbReference type="Gene3D" id="3.40.366.10">
    <property type="entry name" value="Malonyl-Coenzyme A Acyl Carrier Protein, domain 2"/>
    <property type="match status" value="1"/>
</dbReference>
<evidence type="ECO:0000256" key="37">
    <source>
        <dbReference type="ARBA" id="ARBA00047440"/>
    </source>
</evidence>
<dbReference type="InterPro" id="IPR020841">
    <property type="entry name" value="PKS_Beta-ketoAc_synthase_dom"/>
</dbReference>
<dbReference type="InterPro" id="IPR049391">
    <property type="entry name" value="FAS_pseudo-KR"/>
</dbReference>
<evidence type="ECO:0000256" key="5">
    <source>
        <dbReference type="ARBA" id="ARBA00012948"/>
    </source>
</evidence>
<dbReference type="GO" id="GO:0004313">
    <property type="term" value="F:[acyl-carrier-protein] S-acetyltransferase activity"/>
    <property type="evidence" value="ECO:0007669"/>
    <property type="project" value="UniProtKB-EC"/>
</dbReference>
<dbReference type="Pfam" id="PF00975">
    <property type="entry name" value="Thioesterase"/>
    <property type="match status" value="1"/>
</dbReference>
<feature type="domain" description="Carrier" evidence="65">
    <location>
        <begin position="2145"/>
        <end position="2222"/>
    </location>
</feature>
<dbReference type="EnsemblMetazoa" id="XM_022807170">
    <property type="protein sequence ID" value="XP_022662905"/>
    <property type="gene ID" value="LOC111251023"/>
</dbReference>
<dbReference type="FunFam" id="3.90.180.10:FF:000015">
    <property type="entry name" value="Fatty acid synthase"/>
    <property type="match status" value="1"/>
</dbReference>
<feature type="domain" description="Ketosynthase family 3 (KS3)" evidence="66">
    <location>
        <begin position="25"/>
        <end position="430"/>
    </location>
</feature>
<evidence type="ECO:0000256" key="9">
    <source>
        <dbReference type="ARBA" id="ARBA00022516"/>
    </source>
</evidence>
<comment type="catalytic activity">
    <reaction evidence="35">
        <text>hexanoyl-[ACP] + malonyl-[ACP] + H(+) = 3-oxooctanoyl-[ACP] + holo-[ACP] + CO2</text>
        <dbReference type="Rhea" id="RHEA:41836"/>
        <dbReference type="Rhea" id="RHEA-COMP:9623"/>
        <dbReference type="Rhea" id="RHEA-COMP:9632"/>
        <dbReference type="Rhea" id="RHEA-COMP:9633"/>
        <dbReference type="Rhea" id="RHEA-COMP:9685"/>
        <dbReference type="ChEBI" id="CHEBI:15378"/>
        <dbReference type="ChEBI" id="CHEBI:16526"/>
        <dbReference type="ChEBI" id="CHEBI:64479"/>
        <dbReference type="ChEBI" id="CHEBI:78449"/>
        <dbReference type="ChEBI" id="CHEBI:78459"/>
        <dbReference type="ChEBI" id="CHEBI:78460"/>
    </reaction>
    <physiologicalReaction direction="left-to-right" evidence="35">
        <dbReference type="Rhea" id="RHEA:41837"/>
    </physiologicalReaction>
</comment>
<comment type="catalytic activity">
    <reaction evidence="43">
        <text>3-oxobutanoyl-[ACP] + NADPH + H(+) = (3R)-hydroxybutanoyl-[ACP] + NADP(+)</text>
        <dbReference type="Rhea" id="RHEA:41804"/>
        <dbReference type="Rhea" id="RHEA-COMP:9625"/>
        <dbReference type="Rhea" id="RHEA-COMP:9626"/>
        <dbReference type="ChEBI" id="CHEBI:15378"/>
        <dbReference type="ChEBI" id="CHEBI:57783"/>
        <dbReference type="ChEBI" id="CHEBI:58349"/>
        <dbReference type="ChEBI" id="CHEBI:78450"/>
        <dbReference type="ChEBI" id="CHEBI:78451"/>
    </reaction>
    <physiologicalReaction direction="left-to-right" evidence="43">
        <dbReference type="Rhea" id="RHEA:41805"/>
    </physiologicalReaction>
</comment>
<keyword evidence="17" id="KW-0007">Acetylation</keyword>
<evidence type="ECO:0000256" key="3">
    <source>
        <dbReference type="ARBA" id="ARBA00012480"/>
    </source>
</evidence>
<evidence type="ECO:0000256" key="39">
    <source>
        <dbReference type="ARBA" id="ARBA00047500"/>
    </source>
</evidence>
<evidence type="ECO:0000256" key="18">
    <source>
        <dbReference type="ARBA" id="ARBA00023002"/>
    </source>
</evidence>
<evidence type="ECO:0000256" key="13">
    <source>
        <dbReference type="ARBA" id="ARBA00022801"/>
    </source>
</evidence>
<comment type="catalytic activity">
    <reaction evidence="34">
        <text>3-oxooctadecanoyl-[ACP] + NADPH + H(+) = (3R)-hydroxyoctadecanoyl-[ACP] + NADP(+)</text>
        <dbReference type="Rhea" id="RHEA:41920"/>
        <dbReference type="Rhea" id="RHEA-COMP:9653"/>
        <dbReference type="Rhea" id="RHEA-COMP:9654"/>
        <dbReference type="ChEBI" id="CHEBI:15378"/>
        <dbReference type="ChEBI" id="CHEBI:57783"/>
        <dbReference type="ChEBI" id="CHEBI:58349"/>
        <dbReference type="ChEBI" id="CHEBI:78487"/>
        <dbReference type="ChEBI" id="CHEBI:78488"/>
    </reaction>
    <physiologicalReaction direction="left-to-right" evidence="34">
        <dbReference type="Rhea" id="RHEA:41921"/>
    </physiologicalReaction>
</comment>
<evidence type="ECO:0000259" key="66">
    <source>
        <dbReference type="PROSITE" id="PS52004"/>
    </source>
</evidence>
<evidence type="ECO:0000256" key="58">
    <source>
        <dbReference type="ARBA" id="ARBA00049263"/>
    </source>
</evidence>
<dbReference type="SUPFAM" id="SSF51735">
    <property type="entry name" value="NAD(P)-binding Rossmann-fold domains"/>
    <property type="match status" value="2"/>
</dbReference>
<dbReference type="InterPro" id="IPR011032">
    <property type="entry name" value="GroES-like_sf"/>
</dbReference>
<comment type="catalytic activity">
    <reaction evidence="56">
        <text>decanoyl-[ACP] + malonyl-[ACP] + H(+) = 3-oxododecanoyl-[ACP] + holo-[ACP] + CO2</text>
        <dbReference type="Rhea" id="RHEA:41868"/>
        <dbReference type="Rhea" id="RHEA-COMP:9623"/>
        <dbReference type="Rhea" id="RHEA-COMP:9640"/>
        <dbReference type="Rhea" id="RHEA-COMP:9641"/>
        <dbReference type="Rhea" id="RHEA-COMP:9685"/>
        <dbReference type="ChEBI" id="CHEBI:15378"/>
        <dbReference type="ChEBI" id="CHEBI:16526"/>
        <dbReference type="ChEBI" id="CHEBI:64479"/>
        <dbReference type="ChEBI" id="CHEBI:78449"/>
        <dbReference type="ChEBI" id="CHEBI:78468"/>
        <dbReference type="ChEBI" id="CHEBI:78469"/>
    </reaction>
    <physiologicalReaction direction="left-to-right" evidence="56">
        <dbReference type="Rhea" id="RHEA:41869"/>
    </physiologicalReaction>
</comment>
<evidence type="ECO:0000256" key="2">
    <source>
        <dbReference type="ARBA" id="ARBA00012004"/>
    </source>
</evidence>
<evidence type="ECO:0000313" key="69">
    <source>
        <dbReference type="Proteomes" id="UP000594260"/>
    </source>
</evidence>
<keyword evidence="18" id="KW-0560">Oxidoreductase</keyword>
<evidence type="ECO:0000256" key="59">
    <source>
        <dbReference type="ARBA" id="ARBA00049414"/>
    </source>
</evidence>
<dbReference type="InterPro" id="IPR042104">
    <property type="entry name" value="PKS_dehydratase_sf"/>
</dbReference>